<gene>
    <name evidence="1" type="ORF">DPEC_G00142030</name>
</gene>
<proteinExistence type="predicted"/>
<dbReference type="EMBL" id="CM055738">
    <property type="protein sequence ID" value="KAJ8004992.1"/>
    <property type="molecule type" value="Genomic_DNA"/>
</dbReference>
<name>A0ACC2GN58_DALPE</name>
<dbReference type="Proteomes" id="UP001157502">
    <property type="component" value="Chromosome 11"/>
</dbReference>
<accession>A0ACC2GN58</accession>
<evidence type="ECO:0000313" key="2">
    <source>
        <dbReference type="Proteomes" id="UP001157502"/>
    </source>
</evidence>
<organism evidence="1 2">
    <name type="scientific">Dallia pectoralis</name>
    <name type="common">Alaska blackfish</name>
    <dbReference type="NCBI Taxonomy" id="75939"/>
    <lineage>
        <taxon>Eukaryota</taxon>
        <taxon>Metazoa</taxon>
        <taxon>Chordata</taxon>
        <taxon>Craniata</taxon>
        <taxon>Vertebrata</taxon>
        <taxon>Euteleostomi</taxon>
        <taxon>Actinopterygii</taxon>
        <taxon>Neopterygii</taxon>
        <taxon>Teleostei</taxon>
        <taxon>Protacanthopterygii</taxon>
        <taxon>Esociformes</taxon>
        <taxon>Umbridae</taxon>
        <taxon>Dallia</taxon>
    </lineage>
</organism>
<protein>
    <submittedName>
        <fullName evidence="1">Uncharacterized protein</fullName>
    </submittedName>
</protein>
<sequence length="175" mass="19239">MNNSSLFSLIVLFLLVSLGITLNCNVTIHPNRTATYQLSEAPPSDGCETQWMYQNGSTLAYKKDADLDLVLVLTNQSIMTGFYLGLLKYAIDCAQPKLLNEVECYCRLNSCDLSSRPAHIESLAQSNKRSYMATCVVLGCFVVILTVILYAVVKSGMAGRYVVKKCDLGNCNTTV</sequence>
<keyword evidence="2" id="KW-1185">Reference proteome</keyword>
<comment type="caution">
    <text evidence="1">The sequence shown here is derived from an EMBL/GenBank/DDBJ whole genome shotgun (WGS) entry which is preliminary data.</text>
</comment>
<evidence type="ECO:0000313" key="1">
    <source>
        <dbReference type="EMBL" id="KAJ8004992.1"/>
    </source>
</evidence>
<reference evidence="1" key="1">
    <citation type="submission" date="2021-05" db="EMBL/GenBank/DDBJ databases">
        <authorList>
            <person name="Pan Q."/>
            <person name="Jouanno E."/>
            <person name="Zahm M."/>
            <person name="Klopp C."/>
            <person name="Cabau C."/>
            <person name="Louis A."/>
            <person name="Berthelot C."/>
            <person name="Parey E."/>
            <person name="Roest Crollius H."/>
            <person name="Montfort J."/>
            <person name="Robinson-Rechavi M."/>
            <person name="Bouchez O."/>
            <person name="Lampietro C."/>
            <person name="Lopez Roques C."/>
            <person name="Donnadieu C."/>
            <person name="Postlethwait J."/>
            <person name="Bobe J."/>
            <person name="Dillon D."/>
            <person name="Chandos A."/>
            <person name="von Hippel F."/>
            <person name="Guiguen Y."/>
        </authorList>
    </citation>
    <scope>NUCLEOTIDE SEQUENCE</scope>
    <source>
        <strain evidence="1">YG-Jan2019</strain>
    </source>
</reference>